<evidence type="ECO:0000256" key="1">
    <source>
        <dbReference type="SAM" id="MobiDB-lite"/>
    </source>
</evidence>
<dbReference type="InterPro" id="IPR021457">
    <property type="entry name" value="DUF3108"/>
</dbReference>
<evidence type="ECO:0000313" key="3">
    <source>
        <dbReference type="Proteomes" id="UP001237592"/>
    </source>
</evidence>
<dbReference type="Pfam" id="PF11306">
    <property type="entry name" value="DUF3108"/>
    <property type="match status" value="1"/>
</dbReference>
<reference evidence="2 3" key="1">
    <citation type="submission" date="2023-08" db="EMBL/GenBank/DDBJ databases">
        <title>Draft genome sequence of Janthinobacterium lividum.</title>
        <authorList>
            <person name="Chun B.H."/>
            <person name="Lee Y."/>
        </authorList>
    </citation>
    <scope>NUCLEOTIDE SEQUENCE [LARGE SCALE GENOMIC DNA]</scope>
    <source>
        <strain evidence="2 3">AMJK</strain>
    </source>
</reference>
<dbReference type="RefSeq" id="WP_307779608.1">
    <property type="nucleotide sequence ID" value="NZ_JAVFKP010000003.1"/>
</dbReference>
<proteinExistence type="predicted"/>
<dbReference type="Proteomes" id="UP001237592">
    <property type="component" value="Unassembled WGS sequence"/>
</dbReference>
<protein>
    <submittedName>
        <fullName evidence="2">DUF3108 domain-containing protein</fullName>
    </submittedName>
</protein>
<feature type="compositionally biased region" description="Polar residues" evidence="1">
    <location>
        <begin position="88"/>
        <end position="98"/>
    </location>
</feature>
<dbReference type="EMBL" id="JAVFKP010000003">
    <property type="protein sequence ID" value="MDQ4627498.1"/>
    <property type="molecule type" value="Genomic_DNA"/>
</dbReference>
<gene>
    <name evidence="2" type="ORF">RB624_16530</name>
</gene>
<comment type="caution">
    <text evidence="2">The sequence shown here is derived from an EMBL/GenBank/DDBJ whole genome shotgun (WGS) entry which is preliminary data.</text>
</comment>
<keyword evidence="3" id="KW-1185">Reference proteome</keyword>
<organism evidence="2 3">
    <name type="scientific">Janthinobacterium lividum</name>
    <dbReference type="NCBI Taxonomy" id="29581"/>
    <lineage>
        <taxon>Bacteria</taxon>
        <taxon>Pseudomonadati</taxon>
        <taxon>Pseudomonadota</taxon>
        <taxon>Betaproteobacteria</taxon>
        <taxon>Burkholderiales</taxon>
        <taxon>Oxalobacteraceae</taxon>
        <taxon>Janthinobacterium</taxon>
    </lineage>
</organism>
<sequence length="376" mass="40248">MMPASFFSSPRRRTVIFVAVIGALHYVALEWLTSHASMVPLGQDHAQVVSMALIAEPIQPLPTPPPPPPELLPVPKPRPPPPPPLTELASSETPQLTAPVSDVPEGPATTAPAAVAAPAITAPTPAVAAAPAPASAPPPPPVEQARHYKTNAPASAQFDLHVDRRDADGTKWQGVAAMAWENRGDAYQLKLEVGLSMLITRINLLVLTSEGVIDGSGIVPVTATEKRKGRAQTATHFNRDAKAITFSATTATAPWQEGVQDKATVPFQLAAIGRADVNQLVGNIDILVGEEKEATVFRFHLVGEEELETKMGRLVTWHLRRPPKPGTYSSQLDIWLAPSMQWYPVQIRNTEANGALTTQTVTKISVNAALTSQENK</sequence>
<accession>A0ABU0XVT5</accession>
<feature type="compositionally biased region" description="Pro residues" evidence="1">
    <location>
        <begin position="59"/>
        <end position="85"/>
    </location>
</feature>
<name>A0ABU0XVT5_9BURK</name>
<evidence type="ECO:0000313" key="2">
    <source>
        <dbReference type="EMBL" id="MDQ4627498.1"/>
    </source>
</evidence>
<feature type="region of interest" description="Disordered" evidence="1">
    <location>
        <begin position="59"/>
        <end position="111"/>
    </location>
</feature>